<dbReference type="SUPFAM" id="SSF47364">
    <property type="entry name" value="Domain of the SRP/SRP receptor G-proteins"/>
    <property type="match status" value="1"/>
</dbReference>
<evidence type="ECO:0000256" key="9">
    <source>
        <dbReference type="HAMAP-Rule" id="MF_00920"/>
    </source>
</evidence>
<organism evidence="13 14">
    <name type="scientific">Buchnera aphidicola</name>
    <name type="common">Cinara piceae</name>
    <dbReference type="NCBI Taxonomy" id="1660043"/>
    <lineage>
        <taxon>Bacteria</taxon>
        <taxon>Pseudomonadati</taxon>
        <taxon>Pseudomonadota</taxon>
        <taxon>Gammaproteobacteria</taxon>
        <taxon>Enterobacterales</taxon>
        <taxon>Erwiniaceae</taxon>
        <taxon>Buchnera</taxon>
    </lineage>
</organism>
<comment type="similarity">
    <text evidence="9">Belongs to the GTP-binding SRP family. FtsY subfamily.</text>
</comment>
<evidence type="ECO:0000259" key="10">
    <source>
        <dbReference type="SMART" id="SM00382"/>
    </source>
</evidence>
<dbReference type="Gene3D" id="1.20.120.140">
    <property type="entry name" value="Signal recognition particle SRP54, nucleotide-binding domain"/>
    <property type="match status" value="1"/>
</dbReference>
<dbReference type="GO" id="GO:0005047">
    <property type="term" value="F:signal recognition particle binding"/>
    <property type="evidence" value="ECO:0007669"/>
    <property type="project" value="TreeGrafter"/>
</dbReference>
<dbReference type="SMART" id="SM00962">
    <property type="entry name" value="SRP54"/>
    <property type="match status" value="1"/>
</dbReference>
<dbReference type="Pfam" id="PF02881">
    <property type="entry name" value="SRP54_N"/>
    <property type="match status" value="1"/>
</dbReference>
<dbReference type="SMART" id="SM00382">
    <property type="entry name" value="AAA"/>
    <property type="match status" value="1"/>
</dbReference>
<comment type="subunit">
    <text evidence="9">Part of the signal recognition particle protein translocation system, which is composed of SRP and FtsY. SRP is a ribonucleoprotein composed of Ffh and a 4.5S RNA molecule.</text>
</comment>
<dbReference type="HAMAP" id="MF_00920">
    <property type="entry name" value="FtsY"/>
    <property type="match status" value="1"/>
</dbReference>
<feature type="domain" description="SRP54-type proteins GTP-binding" evidence="11">
    <location>
        <begin position="143"/>
        <end position="344"/>
    </location>
</feature>
<dbReference type="InterPro" id="IPR042101">
    <property type="entry name" value="SRP54_N_sf"/>
</dbReference>
<comment type="subcellular location">
    <subcellularLocation>
        <location evidence="9">Cell membrane</location>
        <topology evidence="9">Peripheral membrane protein</topology>
        <orientation evidence="9">Cytoplasmic side</orientation>
    </subcellularLocation>
    <subcellularLocation>
        <location evidence="9">Cytoplasm</location>
    </subcellularLocation>
</comment>
<dbReference type="GO" id="GO:0005737">
    <property type="term" value="C:cytoplasm"/>
    <property type="evidence" value="ECO:0007669"/>
    <property type="project" value="UniProtKB-SubCell"/>
</dbReference>
<keyword evidence="4 9" id="KW-0378">Hydrolase</keyword>
<feature type="binding site" evidence="9">
    <location>
        <begin position="150"/>
        <end position="157"/>
    </location>
    <ligand>
        <name>GTP</name>
        <dbReference type="ChEBI" id="CHEBI:37565"/>
    </ligand>
</feature>
<dbReference type="AlphaFoldDB" id="A0A803GCD4"/>
<evidence type="ECO:0000256" key="8">
    <source>
        <dbReference type="ARBA" id="ARBA00048027"/>
    </source>
</evidence>
<comment type="catalytic activity">
    <reaction evidence="8 9">
        <text>GTP + H2O = GDP + phosphate + H(+)</text>
        <dbReference type="Rhea" id="RHEA:19669"/>
        <dbReference type="ChEBI" id="CHEBI:15377"/>
        <dbReference type="ChEBI" id="CHEBI:15378"/>
        <dbReference type="ChEBI" id="CHEBI:37565"/>
        <dbReference type="ChEBI" id="CHEBI:43474"/>
        <dbReference type="ChEBI" id="CHEBI:58189"/>
        <dbReference type="EC" id="3.6.5.4"/>
    </reaction>
</comment>
<keyword evidence="1 9" id="KW-1003">Cell membrane</keyword>
<dbReference type="InterPro" id="IPR003593">
    <property type="entry name" value="AAA+_ATPase"/>
</dbReference>
<evidence type="ECO:0000256" key="1">
    <source>
        <dbReference type="ARBA" id="ARBA00022475"/>
    </source>
</evidence>
<dbReference type="InterPro" id="IPR013822">
    <property type="entry name" value="Signal_recog_particl_SRP54_hlx"/>
</dbReference>
<evidence type="ECO:0000313" key="13">
    <source>
        <dbReference type="EMBL" id="VFP87787.1"/>
    </source>
</evidence>
<dbReference type="Gene3D" id="3.40.50.300">
    <property type="entry name" value="P-loop containing nucleotide triphosphate hydrolases"/>
    <property type="match status" value="1"/>
</dbReference>
<sequence length="346" mass="39190">MCNKKKSFFSKLNVFSKKKISITSTYQDKNCLINSNKVTSKNQFFSFFKNSLQTAKDFFTCGIKNIFSENKLDKRIFIELENLLLLSDFGINSTEKILLMFKRAIKKKNITESAIAIKIFKKQLLKMLKITQKTDRCIHPNMPFVILVIGINGVGKTTTIVKLAKYYQKLGKSVILSAADTFRSAAIDQLVELGKIHNISVVCKSLGSDPASVVFDSIQEAIKKKIDILIIDTAGRLHNKNHLIQELQKINRVIKKFYLTSFYEIFLVLDAGIGQNSVQQAKIFSANLNITGAIITKLDGTAKGGVIFSIFHDLMIPVYYICTGEKITDFKIFNKKKFIDSFLNIY</sequence>
<dbReference type="GO" id="GO:0003924">
    <property type="term" value="F:GTPase activity"/>
    <property type="evidence" value="ECO:0007669"/>
    <property type="project" value="UniProtKB-UniRule"/>
</dbReference>
<dbReference type="InterPro" id="IPR036225">
    <property type="entry name" value="SRP/SRP_N"/>
</dbReference>
<evidence type="ECO:0000259" key="11">
    <source>
        <dbReference type="SMART" id="SM00962"/>
    </source>
</evidence>
<dbReference type="FunFam" id="3.40.50.300:FF:000053">
    <property type="entry name" value="Signal recognition particle receptor FtsY"/>
    <property type="match status" value="1"/>
</dbReference>
<feature type="domain" description="AAA+ ATPase" evidence="10">
    <location>
        <begin position="142"/>
        <end position="322"/>
    </location>
</feature>
<dbReference type="PANTHER" id="PTHR43134:SF1">
    <property type="entry name" value="SIGNAL RECOGNITION PARTICLE RECEPTOR SUBUNIT ALPHA"/>
    <property type="match status" value="1"/>
</dbReference>
<accession>A0A803GCD4</accession>
<evidence type="ECO:0000256" key="6">
    <source>
        <dbReference type="ARBA" id="ARBA00023136"/>
    </source>
</evidence>
<dbReference type="GO" id="GO:0005886">
    <property type="term" value="C:plasma membrane"/>
    <property type="evidence" value="ECO:0007669"/>
    <property type="project" value="UniProtKB-SubCell"/>
</dbReference>
<dbReference type="InterPro" id="IPR027417">
    <property type="entry name" value="P-loop_NTPase"/>
</dbReference>
<keyword evidence="5 9" id="KW-0342">GTP-binding</keyword>
<dbReference type="PANTHER" id="PTHR43134">
    <property type="entry name" value="SIGNAL RECOGNITION PARTICLE RECEPTOR SUBUNIT ALPHA"/>
    <property type="match status" value="1"/>
</dbReference>
<protein>
    <recommendedName>
        <fullName evidence="9">Signal recognition particle receptor FtsY</fullName>
        <shortName evidence="9">SRP receptor</shortName>
        <ecNumber evidence="9">3.6.5.4</ecNumber>
    </recommendedName>
</protein>
<dbReference type="SMART" id="SM00963">
    <property type="entry name" value="SRP54_N"/>
    <property type="match status" value="1"/>
</dbReference>
<evidence type="ECO:0000259" key="12">
    <source>
        <dbReference type="SMART" id="SM00963"/>
    </source>
</evidence>
<dbReference type="SUPFAM" id="SSF52540">
    <property type="entry name" value="P-loop containing nucleoside triphosphate hydrolases"/>
    <property type="match status" value="1"/>
</dbReference>
<dbReference type="InterPro" id="IPR000897">
    <property type="entry name" value="SRP54_GTPase_dom"/>
</dbReference>
<proteinExistence type="inferred from homology"/>
<dbReference type="EMBL" id="LR217739">
    <property type="protein sequence ID" value="VFP87787.1"/>
    <property type="molecule type" value="Genomic_DNA"/>
</dbReference>
<dbReference type="NCBIfam" id="TIGR00064">
    <property type="entry name" value="ftsY"/>
    <property type="match status" value="1"/>
</dbReference>
<comment type="function">
    <text evidence="9">Involved in targeting and insertion of nascent membrane proteins into the cytoplasmic membrane. Acts as a receptor for the complex formed by the signal recognition particle (SRP) and the ribosome-nascent chain (RNC). Interaction with SRP-RNC leads to the transfer of the RNC complex to the Sec translocase for insertion into the membrane, the hydrolysis of GTP by both Ffh and FtsY, and the dissociation of the SRP-FtsY complex into the individual components.</text>
</comment>
<dbReference type="GO" id="GO:0006614">
    <property type="term" value="P:SRP-dependent cotranslational protein targeting to membrane"/>
    <property type="evidence" value="ECO:0007669"/>
    <property type="project" value="InterPro"/>
</dbReference>
<dbReference type="Pfam" id="PF00448">
    <property type="entry name" value="SRP54"/>
    <property type="match status" value="1"/>
</dbReference>
<evidence type="ECO:0000256" key="7">
    <source>
        <dbReference type="ARBA" id="ARBA00023170"/>
    </source>
</evidence>
<feature type="binding site" evidence="9">
    <location>
        <begin position="232"/>
        <end position="236"/>
    </location>
    <ligand>
        <name>GTP</name>
        <dbReference type="ChEBI" id="CHEBI:37565"/>
    </ligand>
</feature>
<evidence type="ECO:0000256" key="4">
    <source>
        <dbReference type="ARBA" id="ARBA00022801"/>
    </source>
</evidence>
<keyword evidence="2 9" id="KW-0963">Cytoplasm</keyword>
<feature type="domain" description="Signal recognition particle SRP54 helical bundle" evidence="12">
    <location>
        <begin position="47"/>
        <end position="128"/>
    </location>
</feature>
<evidence type="ECO:0000313" key="14">
    <source>
        <dbReference type="Proteomes" id="UP000294455"/>
    </source>
</evidence>
<gene>
    <name evidence="9 13" type="primary">ftsY</name>
    <name evidence="13" type="ORF">BUCIPICE3303_015</name>
</gene>
<feature type="binding site" evidence="9">
    <location>
        <begin position="296"/>
        <end position="299"/>
    </location>
    <ligand>
        <name>GTP</name>
        <dbReference type="ChEBI" id="CHEBI:37565"/>
    </ligand>
</feature>
<dbReference type="InterPro" id="IPR004390">
    <property type="entry name" value="SR_rcpt_FtsY"/>
</dbReference>
<dbReference type="Proteomes" id="UP000294455">
    <property type="component" value="Chromosome"/>
</dbReference>
<evidence type="ECO:0000256" key="5">
    <source>
        <dbReference type="ARBA" id="ARBA00023134"/>
    </source>
</evidence>
<evidence type="ECO:0000256" key="3">
    <source>
        <dbReference type="ARBA" id="ARBA00022741"/>
    </source>
</evidence>
<keyword evidence="6 9" id="KW-0472">Membrane</keyword>
<name>A0A803GCD4_9GAMM</name>
<evidence type="ECO:0000256" key="2">
    <source>
        <dbReference type="ARBA" id="ARBA00022490"/>
    </source>
</evidence>
<dbReference type="EC" id="3.6.5.4" evidence="9"/>
<dbReference type="GO" id="GO:0005525">
    <property type="term" value="F:GTP binding"/>
    <property type="evidence" value="ECO:0007669"/>
    <property type="project" value="UniProtKB-UniRule"/>
</dbReference>
<keyword evidence="3 9" id="KW-0547">Nucleotide-binding</keyword>
<keyword evidence="7 9" id="KW-0675">Receptor</keyword>
<reference evidence="13 14" key="1">
    <citation type="submission" date="2019-02" db="EMBL/GenBank/DDBJ databases">
        <authorList>
            <person name="Manzano-Marin A."/>
            <person name="Manzano-Marin A."/>
        </authorList>
    </citation>
    <scope>NUCLEOTIDE SEQUENCE [LARGE SCALE GENOMIC DNA]</scope>
    <source>
        <strain evidence="13 14">BuCipiceae</strain>
    </source>
</reference>